<dbReference type="GO" id="GO:0000166">
    <property type="term" value="F:nucleotide binding"/>
    <property type="evidence" value="ECO:0007669"/>
    <property type="project" value="UniProtKB-KW"/>
</dbReference>
<organism evidence="7 8">
    <name type="scientific">[Clostridium] clostridioforme 90A8</name>
    <dbReference type="NCBI Taxonomy" id="999408"/>
    <lineage>
        <taxon>Bacteria</taxon>
        <taxon>Bacillati</taxon>
        <taxon>Bacillota</taxon>
        <taxon>Clostridia</taxon>
        <taxon>Lachnospirales</taxon>
        <taxon>Lachnospiraceae</taxon>
        <taxon>Enterocloster</taxon>
    </lineage>
</organism>
<evidence type="ECO:0000256" key="5">
    <source>
        <dbReference type="ARBA" id="ARBA00049117"/>
    </source>
</evidence>
<dbReference type="InterPro" id="IPR027417">
    <property type="entry name" value="P-loop_NTPase"/>
</dbReference>
<evidence type="ECO:0000259" key="6">
    <source>
        <dbReference type="SMART" id="SM00833"/>
    </source>
</evidence>
<keyword evidence="2" id="KW-0378">Hydrolase</keyword>
<dbReference type="SMART" id="SM00833">
    <property type="entry name" value="CobW_C"/>
    <property type="match status" value="1"/>
</dbReference>
<evidence type="ECO:0000313" key="8">
    <source>
        <dbReference type="Proteomes" id="UP000013085"/>
    </source>
</evidence>
<dbReference type="PANTHER" id="PTHR13748:SF62">
    <property type="entry name" value="COBW DOMAIN-CONTAINING PROTEIN"/>
    <property type="match status" value="1"/>
</dbReference>
<dbReference type="Proteomes" id="UP000013085">
    <property type="component" value="Unassembled WGS sequence"/>
</dbReference>
<dbReference type="Pfam" id="PF02492">
    <property type="entry name" value="cobW"/>
    <property type="match status" value="1"/>
</dbReference>
<keyword evidence="3" id="KW-0143">Chaperone</keyword>
<dbReference type="RefSeq" id="WP_002584149.1">
    <property type="nucleotide sequence ID" value="NZ_KB850978.1"/>
</dbReference>
<comment type="caution">
    <text evidence="7">The sequence shown here is derived from an EMBL/GenBank/DDBJ whole genome shotgun (WGS) entry which is preliminary data.</text>
</comment>
<dbReference type="EMBL" id="AGYR01000036">
    <property type="protein sequence ID" value="ENZ13039.1"/>
    <property type="molecule type" value="Genomic_DNA"/>
</dbReference>
<proteinExistence type="inferred from homology"/>
<gene>
    <name evidence="7" type="ORF">HMPREF1090_03320</name>
</gene>
<evidence type="ECO:0000256" key="4">
    <source>
        <dbReference type="ARBA" id="ARBA00034320"/>
    </source>
</evidence>
<evidence type="ECO:0000313" key="7">
    <source>
        <dbReference type="EMBL" id="ENZ13039.1"/>
    </source>
</evidence>
<dbReference type="GO" id="GO:0005737">
    <property type="term" value="C:cytoplasm"/>
    <property type="evidence" value="ECO:0007669"/>
    <property type="project" value="TreeGrafter"/>
</dbReference>
<dbReference type="CDD" id="cd03112">
    <property type="entry name" value="CobW-like"/>
    <property type="match status" value="1"/>
</dbReference>
<dbReference type="Gene3D" id="3.30.1220.10">
    <property type="entry name" value="CobW-like, C-terminal domain"/>
    <property type="match status" value="1"/>
</dbReference>
<name>A0A0E2HLY9_9FIRM</name>
<feature type="domain" description="CobW C-terminal" evidence="6">
    <location>
        <begin position="237"/>
        <end position="323"/>
    </location>
</feature>
<reference evidence="7 8" key="1">
    <citation type="submission" date="2013-01" db="EMBL/GenBank/DDBJ databases">
        <title>The Genome Sequence of Clostridium clostridioforme 90A8.</title>
        <authorList>
            <consortium name="The Broad Institute Genome Sequencing Platform"/>
            <person name="Earl A."/>
            <person name="Ward D."/>
            <person name="Feldgarden M."/>
            <person name="Gevers D."/>
            <person name="Courvalin P."/>
            <person name="Lambert T."/>
            <person name="Walker B."/>
            <person name="Young S.K."/>
            <person name="Zeng Q."/>
            <person name="Gargeya S."/>
            <person name="Fitzgerald M."/>
            <person name="Haas B."/>
            <person name="Abouelleil A."/>
            <person name="Alvarado L."/>
            <person name="Arachchi H.M."/>
            <person name="Berlin A.M."/>
            <person name="Chapman S.B."/>
            <person name="Dewar J."/>
            <person name="Goldberg J."/>
            <person name="Griggs A."/>
            <person name="Gujja S."/>
            <person name="Hansen M."/>
            <person name="Howarth C."/>
            <person name="Imamovic A."/>
            <person name="Larimer J."/>
            <person name="McCowan C."/>
            <person name="Murphy C."/>
            <person name="Neiman D."/>
            <person name="Pearson M."/>
            <person name="Priest M."/>
            <person name="Roberts A."/>
            <person name="Saif S."/>
            <person name="Shea T."/>
            <person name="Sisk P."/>
            <person name="Sykes S."/>
            <person name="Wortman J."/>
            <person name="Nusbaum C."/>
            <person name="Birren B."/>
        </authorList>
    </citation>
    <scope>NUCLEOTIDE SEQUENCE [LARGE SCALE GENOMIC DNA]</scope>
    <source>
        <strain evidence="7 8">90A8</strain>
    </source>
</reference>
<dbReference type="PATRIC" id="fig|999408.3.peg.3594"/>
<dbReference type="InterPro" id="IPR051316">
    <property type="entry name" value="Zinc-reg_GTPase_activator"/>
</dbReference>
<evidence type="ECO:0000256" key="2">
    <source>
        <dbReference type="ARBA" id="ARBA00022801"/>
    </source>
</evidence>
<dbReference type="InterPro" id="IPR036627">
    <property type="entry name" value="CobW-likC_sf"/>
</dbReference>
<dbReference type="Pfam" id="PF07683">
    <property type="entry name" value="CobW_C"/>
    <property type="match status" value="1"/>
</dbReference>
<dbReference type="SUPFAM" id="SSF52540">
    <property type="entry name" value="P-loop containing nucleoside triphosphate hydrolases"/>
    <property type="match status" value="1"/>
</dbReference>
<keyword evidence="1" id="KW-0547">Nucleotide-binding</keyword>
<evidence type="ECO:0000256" key="3">
    <source>
        <dbReference type="ARBA" id="ARBA00023186"/>
    </source>
</evidence>
<dbReference type="PANTHER" id="PTHR13748">
    <property type="entry name" value="COBW-RELATED"/>
    <property type="match status" value="1"/>
</dbReference>
<dbReference type="GO" id="GO:0016787">
    <property type="term" value="F:hydrolase activity"/>
    <property type="evidence" value="ECO:0007669"/>
    <property type="project" value="UniProtKB-KW"/>
</dbReference>
<dbReference type="Gene3D" id="3.40.50.300">
    <property type="entry name" value="P-loop containing nucleotide triphosphate hydrolases"/>
    <property type="match status" value="1"/>
</dbReference>
<comment type="catalytic activity">
    <reaction evidence="5">
        <text>GTP + H2O = GDP + phosphate + H(+)</text>
        <dbReference type="Rhea" id="RHEA:19669"/>
        <dbReference type="ChEBI" id="CHEBI:15377"/>
        <dbReference type="ChEBI" id="CHEBI:15378"/>
        <dbReference type="ChEBI" id="CHEBI:37565"/>
        <dbReference type="ChEBI" id="CHEBI:43474"/>
        <dbReference type="ChEBI" id="CHEBI:58189"/>
    </reaction>
    <physiologicalReaction direction="left-to-right" evidence="5">
        <dbReference type="Rhea" id="RHEA:19670"/>
    </physiologicalReaction>
</comment>
<comment type="similarity">
    <text evidence="4">Belongs to the SIMIBI class G3E GTPase family. ZNG1 subfamily.</text>
</comment>
<dbReference type="AlphaFoldDB" id="A0A0E2HLY9"/>
<dbReference type="GeneID" id="57964442"/>
<evidence type="ECO:0000256" key="1">
    <source>
        <dbReference type="ARBA" id="ARBA00022741"/>
    </source>
</evidence>
<protein>
    <recommendedName>
        <fullName evidence="6">CobW C-terminal domain-containing protein</fullName>
    </recommendedName>
</protein>
<sequence length="324" mass="36429">MTDVYVISGFLGAGKTTLIKTMVRSALRNKKIVVIENDFGEAGIDAGLLKECSLAVTGLSDGCICCSLAGDFEKAMERILKDYAPDAVLVEPSGVGRLSDIIKICLKQEDRGLIHLKKTITVVDIRSFDKYRKNYGEFFEDQIAYADLILLSRQEEDVHEIQPVKAKLRKLNPEARIEADFWESIPASVFRYGPRNSGIFRLEMETAVSMKPVRIRSPREPSGKAGFIRRHFAREVFSSVTIEWKEPITEEPLRKRVLRVVKHAEGEILRGKGIVTDGRRGLVFHYLPGSLSIEPVNIVGNQVCFIGTGLDEQQIRTLFREETT</sequence>
<dbReference type="InterPro" id="IPR011629">
    <property type="entry name" value="CobW-like_C"/>
</dbReference>
<dbReference type="InterPro" id="IPR003495">
    <property type="entry name" value="CobW/HypB/UreG_nucleotide-bd"/>
</dbReference>
<dbReference type="SUPFAM" id="SSF90002">
    <property type="entry name" value="Hypothetical protein YjiA, C-terminal domain"/>
    <property type="match status" value="1"/>
</dbReference>
<accession>A0A0E2HLY9</accession>
<dbReference type="HOGENOM" id="CLU_017452_1_3_9"/>